<comment type="catalytic activity">
    <reaction evidence="1">
        <text>ATP + protein L-histidine = ADP + protein N-phospho-L-histidine.</text>
        <dbReference type="EC" id="2.7.13.3"/>
    </reaction>
</comment>
<dbReference type="SUPFAM" id="SSF55874">
    <property type="entry name" value="ATPase domain of HSP90 chaperone/DNA topoisomerase II/histidine kinase"/>
    <property type="match status" value="1"/>
</dbReference>
<dbReference type="InterPro" id="IPR050428">
    <property type="entry name" value="TCS_sensor_his_kinase"/>
</dbReference>
<name>A0ABW2A9X7_9GAMM</name>
<organism evidence="11 12">
    <name type="scientific">Marinobacterium aestuariivivens</name>
    <dbReference type="NCBI Taxonomy" id="1698799"/>
    <lineage>
        <taxon>Bacteria</taxon>
        <taxon>Pseudomonadati</taxon>
        <taxon>Pseudomonadota</taxon>
        <taxon>Gammaproteobacteria</taxon>
        <taxon>Oceanospirillales</taxon>
        <taxon>Oceanospirillaceae</taxon>
        <taxon>Marinobacterium</taxon>
    </lineage>
</organism>
<evidence type="ECO:0000313" key="12">
    <source>
        <dbReference type="Proteomes" id="UP001596422"/>
    </source>
</evidence>
<evidence type="ECO:0000313" key="11">
    <source>
        <dbReference type="EMBL" id="MFC6674215.1"/>
    </source>
</evidence>
<dbReference type="PANTHER" id="PTHR45436">
    <property type="entry name" value="SENSOR HISTIDINE KINASE YKOH"/>
    <property type="match status" value="1"/>
</dbReference>
<dbReference type="Gene3D" id="3.30.565.10">
    <property type="entry name" value="Histidine kinase-like ATPase, C-terminal domain"/>
    <property type="match status" value="1"/>
</dbReference>
<dbReference type="PANTHER" id="PTHR45436:SF5">
    <property type="entry name" value="SENSOR HISTIDINE KINASE TRCS"/>
    <property type="match status" value="1"/>
</dbReference>
<keyword evidence="8" id="KW-1133">Transmembrane helix</keyword>
<keyword evidence="12" id="KW-1185">Reference proteome</keyword>
<gene>
    <name evidence="11" type="ORF">ACFQDL_31975</name>
</gene>
<feature type="domain" description="Histidine kinase" evidence="10">
    <location>
        <begin position="1"/>
        <end position="205"/>
    </location>
</feature>
<sequence length="209" mass="23543">MSSQAQNALEENDEALRRQQLGHIVASSRLLTETVNHILSQATLTHRFQSQPPKTVSLDRLTKEVCREVVVPALQKGVEIEYLGKAEFETKGDDFALKQMIRNIIENAVKYSRPHSVVEVSLDVERSKPAAEIVLQVRDQGVGVSDEEKKHIFERFYRSSDNVHPGTGMGLAIAKEVAEHHHAIFRLKDNEPRGLIVEVVFPCDRGKRS</sequence>
<dbReference type="PROSITE" id="PS50109">
    <property type="entry name" value="HIS_KIN"/>
    <property type="match status" value="1"/>
</dbReference>
<evidence type="ECO:0000256" key="7">
    <source>
        <dbReference type="ARBA" id="ARBA00022777"/>
    </source>
</evidence>
<dbReference type="SMART" id="SM00387">
    <property type="entry name" value="HATPase_c"/>
    <property type="match status" value="1"/>
</dbReference>
<comment type="caution">
    <text evidence="11">The sequence shown here is derived from an EMBL/GenBank/DDBJ whole genome shotgun (WGS) entry which is preliminary data.</text>
</comment>
<dbReference type="Pfam" id="PF02518">
    <property type="entry name" value="HATPase_c"/>
    <property type="match status" value="1"/>
</dbReference>
<dbReference type="InterPro" id="IPR003594">
    <property type="entry name" value="HATPase_dom"/>
</dbReference>
<keyword evidence="7 11" id="KW-0418">Kinase</keyword>
<accession>A0ABW2A9X7</accession>
<protein>
    <recommendedName>
        <fullName evidence="3">histidine kinase</fullName>
        <ecNumber evidence="3">2.7.13.3</ecNumber>
    </recommendedName>
</protein>
<proteinExistence type="predicted"/>
<evidence type="ECO:0000256" key="6">
    <source>
        <dbReference type="ARBA" id="ARBA00022692"/>
    </source>
</evidence>
<dbReference type="CDD" id="cd00075">
    <property type="entry name" value="HATPase"/>
    <property type="match status" value="1"/>
</dbReference>
<dbReference type="EMBL" id="JBHSWE010000002">
    <property type="protein sequence ID" value="MFC6674215.1"/>
    <property type="molecule type" value="Genomic_DNA"/>
</dbReference>
<evidence type="ECO:0000256" key="1">
    <source>
        <dbReference type="ARBA" id="ARBA00000085"/>
    </source>
</evidence>
<keyword evidence="6" id="KW-0812">Transmembrane</keyword>
<dbReference type="Proteomes" id="UP001596422">
    <property type="component" value="Unassembled WGS sequence"/>
</dbReference>
<dbReference type="PRINTS" id="PR00344">
    <property type="entry name" value="BCTRLSENSOR"/>
</dbReference>
<comment type="subcellular location">
    <subcellularLocation>
        <location evidence="2">Membrane</location>
    </subcellularLocation>
</comment>
<dbReference type="RefSeq" id="WP_379913967.1">
    <property type="nucleotide sequence ID" value="NZ_JBHSWE010000002.1"/>
</dbReference>
<dbReference type="EC" id="2.7.13.3" evidence="3"/>
<reference evidence="12" key="1">
    <citation type="journal article" date="2019" name="Int. J. Syst. Evol. Microbiol.">
        <title>The Global Catalogue of Microorganisms (GCM) 10K type strain sequencing project: providing services to taxonomists for standard genome sequencing and annotation.</title>
        <authorList>
            <consortium name="The Broad Institute Genomics Platform"/>
            <consortium name="The Broad Institute Genome Sequencing Center for Infectious Disease"/>
            <person name="Wu L."/>
            <person name="Ma J."/>
        </authorList>
    </citation>
    <scope>NUCLEOTIDE SEQUENCE [LARGE SCALE GENOMIC DNA]</scope>
    <source>
        <strain evidence="12">NBRC 111756</strain>
    </source>
</reference>
<dbReference type="InterPro" id="IPR004358">
    <property type="entry name" value="Sig_transdc_His_kin-like_C"/>
</dbReference>
<evidence type="ECO:0000256" key="2">
    <source>
        <dbReference type="ARBA" id="ARBA00004370"/>
    </source>
</evidence>
<evidence type="ECO:0000256" key="9">
    <source>
        <dbReference type="ARBA" id="ARBA00023136"/>
    </source>
</evidence>
<keyword evidence="4" id="KW-0597">Phosphoprotein</keyword>
<evidence type="ECO:0000256" key="8">
    <source>
        <dbReference type="ARBA" id="ARBA00022989"/>
    </source>
</evidence>
<dbReference type="InterPro" id="IPR036890">
    <property type="entry name" value="HATPase_C_sf"/>
</dbReference>
<dbReference type="GO" id="GO:0016301">
    <property type="term" value="F:kinase activity"/>
    <property type="evidence" value="ECO:0007669"/>
    <property type="project" value="UniProtKB-KW"/>
</dbReference>
<evidence type="ECO:0000256" key="5">
    <source>
        <dbReference type="ARBA" id="ARBA00022679"/>
    </source>
</evidence>
<keyword evidence="9" id="KW-0472">Membrane</keyword>
<keyword evidence="5" id="KW-0808">Transferase</keyword>
<evidence type="ECO:0000259" key="10">
    <source>
        <dbReference type="PROSITE" id="PS50109"/>
    </source>
</evidence>
<dbReference type="InterPro" id="IPR005467">
    <property type="entry name" value="His_kinase_dom"/>
</dbReference>
<evidence type="ECO:0000256" key="4">
    <source>
        <dbReference type="ARBA" id="ARBA00022553"/>
    </source>
</evidence>
<evidence type="ECO:0000256" key="3">
    <source>
        <dbReference type="ARBA" id="ARBA00012438"/>
    </source>
</evidence>